<dbReference type="PROSITE" id="PS50977">
    <property type="entry name" value="HTH_TETR_2"/>
    <property type="match status" value="1"/>
</dbReference>
<evidence type="ECO:0000256" key="3">
    <source>
        <dbReference type="ARBA" id="ARBA00023163"/>
    </source>
</evidence>
<sequence>MYSRVMKATKDHLVEAAAELLWERGYAATSPAMIQKRSHAGQGSMYHHFSGKADLAVTAMRHSAGQLRLATETALDSGTTALERVGAYLDMERNPLAGCRVGRLVQDPDVVADDRLRAPVEEFFTWLQQRIADVLAEGVRSGELRPDTDVAAMASLVIATVQGGYVLARAQQDQAAFRRATQAAKSALVHLRA</sequence>
<keyword evidence="2 4" id="KW-0238">DNA-binding</keyword>
<dbReference type="SUPFAM" id="SSF46689">
    <property type="entry name" value="Homeodomain-like"/>
    <property type="match status" value="1"/>
</dbReference>
<dbReference type="Proteomes" id="UP000320481">
    <property type="component" value="Unassembled WGS sequence"/>
</dbReference>
<protein>
    <submittedName>
        <fullName evidence="6">TetR/AcrR family transcriptional regulator</fullName>
    </submittedName>
</protein>
<name>A0A5C6K3V2_9ACTN</name>
<evidence type="ECO:0000313" key="7">
    <source>
        <dbReference type="Proteomes" id="UP000320481"/>
    </source>
</evidence>
<evidence type="ECO:0000313" key="6">
    <source>
        <dbReference type="EMBL" id="TWV57046.1"/>
    </source>
</evidence>
<dbReference type="Pfam" id="PF16925">
    <property type="entry name" value="TetR_C_13"/>
    <property type="match status" value="1"/>
</dbReference>
<comment type="caution">
    <text evidence="6">The sequence shown here is derived from an EMBL/GenBank/DDBJ whole genome shotgun (WGS) entry which is preliminary data.</text>
</comment>
<evidence type="ECO:0000256" key="2">
    <source>
        <dbReference type="ARBA" id="ARBA00023125"/>
    </source>
</evidence>
<proteinExistence type="predicted"/>
<gene>
    <name evidence="6" type="ORF">FRZ03_02570</name>
</gene>
<feature type="DNA-binding region" description="H-T-H motif" evidence="4">
    <location>
        <begin position="30"/>
        <end position="49"/>
    </location>
</feature>
<dbReference type="SUPFAM" id="SSF48498">
    <property type="entry name" value="Tetracyclin repressor-like, C-terminal domain"/>
    <property type="match status" value="1"/>
</dbReference>
<dbReference type="PANTHER" id="PTHR47506">
    <property type="entry name" value="TRANSCRIPTIONAL REGULATORY PROTEIN"/>
    <property type="match status" value="1"/>
</dbReference>
<dbReference type="InterPro" id="IPR036271">
    <property type="entry name" value="Tet_transcr_reg_TetR-rel_C_sf"/>
</dbReference>
<keyword evidence="7" id="KW-1185">Reference proteome</keyword>
<dbReference type="PANTHER" id="PTHR47506:SF3">
    <property type="entry name" value="HTH-TYPE TRANSCRIPTIONAL REGULATOR LMRA"/>
    <property type="match status" value="1"/>
</dbReference>
<evidence type="ECO:0000259" key="5">
    <source>
        <dbReference type="PROSITE" id="PS50977"/>
    </source>
</evidence>
<evidence type="ECO:0000256" key="4">
    <source>
        <dbReference type="PROSITE-ProRule" id="PRU00335"/>
    </source>
</evidence>
<dbReference type="EMBL" id="VOGW01000016">
    <property type="protein sequence ID" value="TWV57046.1"/>
    <property type="molecule type" value="Genomic_DNA"/>
</dbReference>
<reference evidence="6" key="1">
    <citation type="journal article" date="2019" name="Microbiol. Resour. Announc.">
        <title>Draft Genomic Sequences of Streptomyces misionensis and Streptomyces albidoflavus, bacteria applied for phytopathogen biocontrol.</title>
        <authorList>
            <person name="Pylro V."/>
            <person name="Dias A."/>
            <person name="Andreote F."/>
            <person name="Varani A."/>
            <person name="Andreote C."/>
            <person name="Bernardo E."/>
            <person name="Martins T."/>
        </authorList>
    </citation>
    <scope>NUCLEOTIDE SEQUENCE [LARGE SCALE GENOMIC DNA]</scope>
    <source>
        <strain evidence="6">66</strain>
    </source>
</reference>
<dbReference type="InterPro" id="IPR009057">
    <property type="entry name" value="Homeodomain-like_sf"/>
</dbReference>
<organism evidence="6 7">
    <name type="scientific">Streptomyces misionensis</name>
    <dbReference type="NCBI Taxonomy" id="67331"/>
    <lineage>
        <taxon>Bacteria</taxon>
        <taxon>Bacillati</taxon>
        <taxon>Actinomycetota</taxon>
        <taxon>Actinomycetes</taxon>
        <taxon>Kitasatosporales</taxon>
        <taxon>Streptomycetaceae</taxon>
        <taxon>Streptomyces</taxon>
    </lineage>
</organism>
<dbReference type="InterPro" id="IPR001647">
    <property type="entry name" value="HTH_TetR"/>
</dbReference>
<evidence type="ECO:0000256" key="1">
    <source>
        <dbReference type="ARBA" id="ARBA00023015"/>
    </source>
</evidence>
<dbReference type="Gene3D" id="1.10.357.10">
    <property type="entry name" value="Tetracycline Repressor, domain 2"/>
    <property type="match status" value="1"/>
</dbReference>
<keyword evidence="3" id="KW-0804">Transcription</keyword>
<accession>A0A5C6K3V2</accession>
<dbReference type="PRINTS" id="PR00455">
    <property type="entry name" value="HTHTETR"/>
</dbReference>
<dbReference type="GO" id="GO:0003677">
    <property type="term" value="F:DNA binding"/>
    <property type="evidence" value="ECO:0007669"/>
    <property type="project" value="UniProtKB-UniRule"/>
</dbReference>
<keyword evidence="1" id="KW-0805">Transcription regulation</keyword>
<dbReference type="InterPro" id="IPR011075">
    <property type="entry name" value="TetR_C"/>
</dbReference>
<dbReference type="Pfam" id="PF00440">
    <property type="entry name" value="TetR_N"/>
    <property type="match status" value="1"/>
</dbReference>
<dbReference type="AlphaFoldDB" id="A0A5C6K3V2"/>
<feature type="domain" description="HTH tetR-type" evidence="5">
    <location>
        <begin position="7"/>
        <end position="67"/>
    </location>
</feature>